<gene>
    <name evidence="2" type="ORF">FIBSPDRAFT_709831</name>
    <name evidence="1" type="ORF">FIBSPDRAFT_717215</name>
</gene>
<feature type="non-terminal residue" evidence="1">
    <location>
        <position position="55"/>
    </location>
</feature>
<evidence type="ECO:0000313" key="2">
    <source>
        <dbReference type="EMBL" id="KZP27834.1"/>
    </source>
</evidence>
<dbReference type="EMBL" id="KV417772">
    <property type="protein sequence ID" value="KZP06817.1"/>
    <property type="molecule type" value="Genomic_DNA"/>
</dbReference>
<dbReference type="AlphaFoldDB" id="A0A167X4K4"/>
<protein>
    <submittedName>
        <fullName evidence="1">Uncharacterized protein</fullName>
    </submittedName>
</protein>
<evidence type="ECO:0000313" key="3">
    <source>
        <dbReference type="Proteomes" id="UP000076532"/>
    </source>
</evidence>
<accession>A0A167X4K4</accession>
<keyword evidence="3" id="KW-1185">Reference proteome</keyword>
<organism evidence="1 3">
    <name type="scientific">Athelia psychrophila</name>
    <dbReference type="NCBI Taxonomy" id="1759441"/>
    <lineage>
        <taxon>Eukaryota</taxon>
        <taxon>Fungi</taxon>
        <taxon>Dikarya</taxon>
        <taxon>Basidiomycota</taxon>
        <taxon>Agaricomycotina</taxon>
        <taxon>Agaricomycetes</taxon>
        <taxon>Agaricomycetidae</taxon>
        <taxon>Atheliales</taxon>
        <taxon>Atheliaceae</taxon>
        <taxon>Athelia</taxon>
    </lineage>
</organism>
<name>A0A167X4K4_9AGAM</name>
<proteinExistence type="predicted"/>
<feature type="non-terminal residue" evidence="1">
    <location>
        <position position="1"/>
    </location>
</feature>
<evidence type="ECO:0000313" key="1">
    <source>
        <dbReference type="EMBL" id="KZP06817.1"/>
    </source>
</evidence>
<sequence length="55" mass="6449">YDKHHHRMLIAMRCAISNRPFISVEDPYYKLEVEHLRSGTPIPSRKQVSADIKTL</sequence>
<dbReference type="EMBL" id="KV417506">
    <property type="protein sequence ID" value="KZP27834.1"/>
    <property type="molecule type" value="Genomic_DNA"/>
</dbReference>
<dbReference type="OrthoDB" id="2794314at2759"/>
<dbReference type="Proteomes" id="UP000076532">
    <property type="component" value="Unassembled WGS sequence"/>
</dbReference>
<reference evidence="1 3" key="1">
    <citation type="journal article" date="2016" name="Mol. Biol. Evol.">
        <title>Comparative Genomics of Early-Diverging Mushroom-Forming Fungi Provides Insights into the Origins of Lignocellulose Decay Capabilities.</title>
        <authorList>
            <person name="Nagy L.G."/>
            <person name="Riley R."/>
            <person name="Tritt A."/>
            <person name="Adam C."/>
            <person name="Daum C."/>
            <person name="Floudas D."/>
            <person name="Sun H."/>
            <person name="Yadav J.S."/>
            <person name="Pangilinan J."/>
            <person name="Larsson K.H."/>
            <person name="Matsuura K."/>
            <person name="Barry K."/>
            <person name="Labutti K."/>
            <person name="Kuo R."/>
            <person name="Ohm R.A."/>
            <person name="Bhattacharya S.S."/>
            <person name="Shirouzu T."/>
            <person name="Yoshinaga Y."/>
            <person name="Martin F.M."/>
            <person name="Grigoriev I.V."/>
            <person name="Hibbett D.S."/>
        </authorList>
    </citation>
    <scope>NUCLEOTIDE SEQUENCE [LARGE SCALE GENOMIC DNA]</scope>
    <source>
        <strain evidence="1 3">CBS 109695</strain>
    </source>
</reference>